<feature type="region of interest" description="Disordered" evidence="5">
    <location>
        <begin position="76"/>
        <end position="110"/>
    </location>
</feature>
<keyword evidence="2" id="KW-0689">Ribosomal protein</keyword>
<evidence type="ECO:0000256" key="3">
    <source>
        <dbReference type="ARBA" id="ARBA00023274"/>
    </source>
</evidence>
<feature type="compositionally biased region" description="Basic residues" evidence="5">
    <location>
        <begin position="79"/>
        <end position="88"/>
    </location>
</feature>
<dbReference type="NCBIfam" id="TIGR01023">
    <property type="entry name" value="rpmG_bact"/>
    <property type="match status" value="1"/>
</dbReference>
<gene>
    <name evidence="6" type="ORF">Tsubulata_000958</name>
</gene>
<comment type="caution">
    <text evidence="6">The sequence shown here is derived from an EMBL/GenBank/DDBJ whole genome shotgun (WGS) entry which is preliminary data.</text>
</comment>
<keyword evidence="3" id="KW-0687">Ribonucleoprotein</keyword>
<reference evidence="6" key="1">
    <citation type="submission" date="2022-02" db="EMBL/GenBank/DDBJ databases">
        <authorList>
            <person name="Henning P.M."/>
            <person name="McCubbin A.G."/>
            <person name="Shore J.S."/>
        </authorList>
    </citation>
    <scope>NUCLEOTIDE SEQUENCE</scope>
    <source>
        <strain evidence="6">F60SS</strain>
        <tissue evidence="6">Leaves</tissue>
    </source>
</reference>
<proteinExistence type="inferred from homology"/>
<reference evidence="6" key="2">
    <citation type="journal article" date="2023" name="Plants (Basel)">
        <title>Annotation of the Turnera subulata (Passifloraceae) Draft Genome Reveals the S-Locus Evolved after the Divergence of Turneroideae from Passifloroideae in a Stepwise Manner.</title>
        <authorList>
            <person name="Henning P.M."/>
            <person name="Roalson E.H."/>
            <person name="Mir W."/>
            <person name="McCubbin A.G."/>
            <person name="Shore J.S."/>
        </authorList>
    </citation>
    <scope>NUCLEOTIDE SEQUENCE</scope>
    <source>
        <strain evidence="6">F60SS</strain>
    </source>
</reference>
<dbReference type="AlphaFoldDB" id="A0A9Q0FEK4"/>
<dbReference type="GO" id="GO:0005737">
    <property type="term" value="C:cytoplasm"/>
    <property type="evidence" value="ECO:0007669"/>
    <property type="project" value="UniProtKB-ARBA"/>
</dbReference>
<evidence type="ECO:0000313" key="6">
    <source>
        <dbReference type="EMBL" id="KAJ4829280.1"/>
    </source>
</evidence>
<feature type="compositionally biased region" description="Basic residues" evidence="5">
    <location>
        <begin position="96"/>
        <end position="110"/>
    </location>
</feature>
<dbReference type="Pfam" id="PF00471">
    <property type="entry name" value="Ribosomal_L33"/>
    <property type="match status" value="1"/>
</dbReference>
<evidence type="ECO:0000256" key="1">
    <source>
        <dbReference type="ARBA" id="ARBA00007596"/>
    </source>
</evidence>
<dbReference type="SUPFAM" id="SSF57829">
    <property type="entry name" value="Zn-binding ribosomal proteins"/>
    <property type="match status" value="1"/>
</dbReference>
<evidence type="ECO:0000256" key="4">
    <source>
        <dbReference type="ARBA" id="ARBA00035429"/>
    </source>
</evidence>
<dbReference type="PANTHER" id="PTHR15238:SF1">
    <property type="entry name" value="LARGE RIBOSOMAL SUBUNIT PROTEIN BL33M"/>
    <property type="match status" value="1"/>
</dbReference>
<evidence type="ECO:0000256" key="2">
    <source>
        <dbReference type="ARBA" id="ARBA00022980"/>
    </source>
</evidence>
<keyword evidence="7" id="KW-1185">Reference proteome</keyword>
<protein>
    <recommendedName>
        <fullName evidence="4">50S ribosomal protein L33, chloroplastic</fullName>
    </recommendedName>
</protein>
<dbReference type="InterPro" id="IPR001705">
    <property type="entry name" value="Ribosomal_bL33"/>
</dbReference>
<sequence>MTTIAAIYCTAFPCKPRNASIPLTSNNRPFSYSPPKLTTFTSSSVSYLSSTFFSKGNTSRKPILLHSVVCMAARYGSSTRKRKIKSRRKFGDPEKKRKRRRKSTSSRKNKIKVVRLVSVEGTGYVYHKRKGTKASQKQKIEIRKYDPKMKRHAVFKEEK</sequence>
<dbReference type="InterPro" id="IPR011332">
    <property type="entry name" value="Ribosomal_zn-bd"/>
</dbReference>
<dbReference type="Gene3D" id="2.20.28.120">
    <property type="entry name" value="Ribosomal protein L33"/>
    <property type="match status" value="1"/>
</dbReference>
<evidence type="ECO:0000313" key="7">
    <source>
        <dbReference type="Proteomes" id="UP001141552"/>
    </source>
</evidence>
<dbReference type="OrthoDB" id="1422753at2759"/>
<comment type="similarity">
    <text evidence="1">Belongs to the bacterial ribosomal protein bL33 family.</text>
</comment>
<dbReference type="EMBL" id="JAKUCV010005927">
    <property type="protein sequence ID" value="KAJ4829280.1"/>
    <property type="molecule type" value="Genomic_DNA"/>
</dbReference>
<dbReference type="Proteomes" id="UP001141552">
    <property type="component" value="Unassembled WGS sequence"/>
</dbReference>
<name>A0A9Q0FEK4_9ROSI</name>
<dbReference type="GO" id="GO:0015934">
    <property type="term" value="C:large ribosomal subunit"/>
    <property type="evidence" value="ECO:0007669"/>
    <property type="project" value="TreeGrafter"/>
</dbReference>
<evidence type="ECO:0000256" key="5">
    <source>
        <dbReference type="SAM" id="MobiDB-lite"/>
    </source>
</evidence>
<dbReference type="GO" id="GO:0003735">
    <property type="term" value="F:structural constituent of ribosome"/>
    <property type="evidence" value="ECO:0007669"/>
    <property type="project" value="InterPro"/>
</dbReference>
<accession>A0A9Q0FEK4</accession>
<organism evidence="6 7">
    <name type="scientific">Turnera subulata</name>
    <dbReference type="NCBI Taxonomy" id="218843"/>
    <lineage>
        <taxon>Eukaryota</taxon>
        <taxon>Viridiplantae</taxon>
        <taxon>Streptophyta</taxon>
        <taxon>Embryophyta</taxon>
        <taxon>Tracheophyta</taxon>
        <taxon>Spermatophyta</taxon>
        <taxon>Magnoliopsida</taxon>
        <taxon>eudicotyledons</taxon>
        <taxon>Gunneridae</taxon>
        <taxon>Pentapetalae</taxon>
        <taxon>rosids</taxon>
        <taxon>fabids</taxon>
        <taxon>Malpighiales</taxon>
        <taxon>Passifloraceae</taxon>
        <taxon>Turnera</taxon>
    </lineage>
</organism>
<dbReference type="PANTHER" id="PTHR15238">
    <property type="entry name" value="54S RIBOSOMAL PROTEIN L39, MITOCHONDRIAL"/>
    <property type="match status" value="1"/>
</dbReference>
<dbReference type="InterPro" id="IPR038584">
    <property type="entry name" value="Ribosomal_bL33_sf"/>
</dbReference>
<dbReference type="GO" id="GO:0006412">
    <property type="term" value="P:translation"/>
    <property type="evidence" value="ECO:0007669"/>
    <property type="project" value="InterPro"/>
</dbReference>